<dbReference type="PRINTS" id="PR00038">
    <property type="entry name" value="HTHLUXR"/>
</dbReference>
<dbReference type="RefSeq" id="WP_237819593.1">
    <property type="nucleotide sequence ID" value="NZ_JAKLTQ010000004.1"/>
</dbReference>
<evidence type="ECO:0000256" key="2">
    <source>
        <dbReference type="ARBA" id="ARBA00022840"/>
    </source>
</evidence>
<dbReference type="InterPro" id="IPR041664">
    <property type="entry name" value="AAA_16"/>
</dbReference>
<evidence type="ECO:0000313" key="5">
    <source>
        <dbReference type="Proteomes" id="UP001165368"/>
    </source>
</evidence>
<evidence type="ECO:0000313" key="4">
    <source>
        <dbReference type="EMBL" id="MCG2621914.1"/>
    </source>
</evidence>
<dbReference type="EMBL" id="JAKLTQ010000004">
    <property type="protein sequence ID" value="MCG2621914.1"/>
    <property type="molecule type" value="Genomic_DNA"/>
</dbReference>
<dbReference type="SUPFAM" id="SSF46894">
    <property type="entry name" value="C-terminal effector domain of the bipartite response regulators"/>
    <property type="match status" value="1"/>
</dbReference>
<dbReference type="InterPro" id="IPR036388">
    <property type="entry name" value="WH-like_DNA-bd_sf"/>
</dbReference>
<dbReference type="Gene3D" id="1.10.10.10">
    <property type="entry name" value="Winged helix-like DNA-binding domain superfamily/Winged helix DNA-binding domain"/>
    <property type="match status" value="1"/>
</dbReference>
<dbReference type="InterPro" id="IPR016032">
    <property type="entry name" value="Sig_transdc_resp-reg_C-effctor"/>
</dbReference>
<evidence type="ECO:0000259" key="3">
    <source>
        <dbReference type="PROSITE" id="PS50043"/>
    </source>
</evidence>
<dbReference type="PANTHER" id="PTHR16305:SF35">
    <property type="entry name" value="TRANSCRIPTIONAL ACTIVATOR DOMAIN"/>
    <property type="match status" value="1"/>
</dbReference>
<organism evidence="4 5">
    <name type="scientific">Arthrobacter hankyongi</name>
    <dbReference type="NCBI Taxonomy" id="2904801"/>
    <lineage>
        <taxon>Bacteria</taxon>
        <taxon>Bacillati</taxon>
        <taxon>Actinomycetota</taxon>
        <taxon>Actinomycetes</taxon>
        <taxon>Micrococcales</taxon>
        <taxon>Micrococcaceae</taxon>
        <taxon>Arthrobacter</taxon>
    </lineage>
</organism>
<gene>
    <name evidence="4" type="ORF">LVY72_08280</name>
</gene>
<dbReference type="PANTHER" id="PTHR16305">
    <property type="entry name" value="TESTICULAR SOLUBLE ADENYLYL CYCLASE"/>
    <property type="match status" value="1"/>
</dbReference>
<dbReference type="InterPro" id="IPR000792">
    <property type="entry name" value="Tscrpt_reg_LuxR_C"/>
</dbReference>
<dbReference type="SUPFAM" id="SSF52540">
    <property type="entry name" value="P-loop containing nucleoside triphosphate hydrolases"/>
    <property type="match status" value="1"/>
</dbReference>
<comment type="caution">
    <text evidence="4">The sequence shown here is derived from an EMBL/GenBank/DDBJ whole genome shotgun (WGS) entry which is preliminary data.</text>
</comment>
<keyword evidence="2" id="KW-0067">ATP-binding</keyword>
<dbReference type="CDD" id="cd06170">
    <property type="entry name" value="LuxR_C_like"/>
    <property type="match status" value="1"/>
</dbReference>
<sequence length="912" mass="95882">MVHGRQDERAAIAALVDEAWASRGGALVVRGLPGVGKSTLLDDAVARSEGMQVLRTAGIESESPLAFAALHRLLRPLMPRAGSLPEPQARALRAAFGEIASDGVDRFLIFLAALSLLADAAEDGPVLAVVDDAQWLDEVSAAALLFVARRLDAERVALLFAARDGDERRFDSADLPGIVLSGLDEAAAAAVLAECSGVEVPAEVAGELVRGTGGNPLALVELAGSLSVDQLAGTSRLPARLPLTAGVERAFLDRYRSLPESARTWLLVAAADDAGAAAVVRAAARALGAGGDGLEVAEQSGLLSVQDGQLKLRHPLVRSAVYGAAPGQLRRQVHRALADALAGEHNRDRRVWHLSAAAEEPDPAVAAELDQVADRARRRGGHEAAVAAWERAAGLSTDAAAKAAFLHAAAGSAWLAGQPVRARALNDVALDAATDPGLRADAALLRARIEWNTGSLQQGHHLVLEGAREVAPADPVRARQMAMFAAALASFGGGADGGVSPVSLATEPEDGAPARQRCCWNLLVGFHHVRCGELEEGAAVLRAAYADGASLEDADQDLLPNLGVAAMLLGDDREYLQYHRLLLARARSTGAYVLALYALTRRGLADFVTGSWGNARAAATEALQLARGTGQAGLAAYPLAMLALLDAVQQDEGFAGHLAEAEDVAGGRQLGTLGGMAHDVLLWAKALRSGQADTAFHHLAQLQLPGMQYLTAIDRVEAAVRSGRPEQAAAWLDDLRRYAAATGNAWPAAAVAHGQALLAEGAGAEALYLAALERHRSSLRVFDRARTQLAYGEFLRRARRRVDARVHLQAALDTFTDLGARAWAERAGQELRASGRTARKRDPSTTAALTPQELQVAGLVQQGLSNREAAAQLFLSPRTIDFHLRNVFAKLGISTRAELIRRRLEGNASGGA</sequence>
<dbReference type="Pfam" id="PF00196">
    <property type="entry name" value="GerE"/>
    <property type="match status" value="1"/>
</dbReference>
<name>A0ABS9L600_9MICC</name>
<dbReference type="Proteomes" id="UP001165368">
    <property type="component" value="Unassembled WGS sequence"/>
</dbReference>
<keyword evidence="5" id="KW-1185">Reference proteome</keyword>
<keyword evidence="1" id="KW-0547">Nucleotide-binding</keyword>
<dbReference type="PROSITE" id="PS50043">
    <property type="entry name" value="HTH_LUXR_2"/>
    <property type="match status" value="1"/>
</dbReference>
<dbReference type="InterPro" id="IPR027417">
    <property type="entry name" value="P-loop_NTPase"/>
</dbReference>
<protein>
    <submittedName>
        <fullName evidence="4">AAA family ATPase</fullName>
    </submittedName>
</protein>
<dbReference type="Pfam" id="PF13191">
    <property type="entry name" value="AAA_16"/>
    <property type="match status" value="1"/>
</dbReference>
<reference evidence="4" key="1">
    <citation type="submission" date="2022-01" db="EMBL/GenBank/DDBJ databases">
        <authorList>
            <person name="Jo J.-H."/>
            <person name="Im W.-T."/>
        </authorList>
    </citation>
    <scope>NUCLEOTIDE SEQUENCE</scope>
    <source>
        <strain evidence="4">I2-34</strain>
    </source>
</reference>
<proteinExistence type="predicted"/>
<evidence type="ECO:0000256" key="1">
    <source>
        <dbReference type="ARBA" id="ARBA00022741"/>
    </source>
</evidence>
<accession>A0ABS9L600</accession>
<dbReference type="SMART" id="SM00421">
    <property type="entry name" value="HTH_LUXR"/>
    <property type="match status" value="1"/>
</dbReference>
<feature type="domain" description="HTH luxR-type" evidence="3">
    <location>
        <begin position="842"/>
        <end position="907"/>
    </location>
</feature>